<dbReference type="PANTHER" id="PTHR30001">
    <property type="entry name" value="RIBONUCLEASE"/>
    <property type="match status" value="1"/>
</dbReference>
<keyword evidence="5" id="KW-0694">RNA-binding</keyword>
<dbReference type="Proteomes" id="UP000267430">
    <property type="component" value="Unassembled WGS sequence"/>
</dbReference>
<keyword evidence="3" id="KW-0378">Hydrolase</keyword>
<dbReference type="Pfam" id="PF10150">
    <property type="entry name" value="RNase_E_G"/>
    <property type="match status" value="1"/>
</dbReference>
<sequence length="493" mass="55714">MKKVIVNMSTREKRYAVTDNGKLVKLEMMTPNQQSLVGNIYLGKVTKVLPGMDAVFIDFGQEKNGFLHRDQLPSYQRSKPDPSATIGKFVRQGEKLLVQVTRDETGTKGAKLTGLIELSTEYIVYIHGIDYVGVSRKFADPHSQRKWRTAAFESKRADEGLIIRTSMETQDLAMFQKQLSALREQYAEIHNKAAALKSTGLLYAEDTFLDSIQREINAEEAGEVIIDNFAGFKELEERLSLQSGAWKAVYYKEKQNIFSGEKVEPQLERALKKIVWLDNGGYLIIEETEALTVIDVNTGKYTGKAEKEQTIFETNLQAASAAASQIRLRNIGGMILIDFINMEDTDHRRKIIEILKDESRRDEMRSTIVGFTELGILQLTRKKTSPSLSEKVTEVCPCCRGTGKIESAETIAFRLERELMEHRHQDEEAVWVEISEKAAKALLGDREAYRPTLEANLGMKLYITNLEGLHNSYVIKRFGSIAGIEIAVKTAER</sequence>
<dbReference type="RefSeq" id="WP_126865552.1">
    <property type="nucleotide sequence ID" value="NZ_JAUSTX010000008.1"/>
</dbReference>
<dbReference type="GO" id="GO:0006364">
    <property type="term" value="P:rRNA processing"/>
    <property type="evidence" value="ECO:0007669"/>
    <property type="project" value="TreeGrafter"/>
</dbReference>
<dbReference type="EMBL" id="RYZZ01000020">
    <property type="protein sequence ID" value="RUQ27758.1"/>
    <property type="molecule type" value="Genomic_DNA"/>
</dbReference>
<dbReference type="InterPro" id="IPR003029">
    <property type="entry name" value="S1_domain"/>
</dbReference>
<keyword evidence="9" id="KW-1185">Reference proteome</keyword>
<reference evidence="8 9" key="1">
    <citation type="submission" date="2018-12" db="EMBL/GenBank/DDBJ databases">
        <title>Bacillus chawlae sp. nov., Bacillus glennii sp. nov., and Bacillus saganii sp. nov. Isolated from the Vehicle Assembly Building at Kennedy Space Center where the Viking Spacecraft were Assembled.</title>
        <authorList>
            <person name="Seuylemezian A."/>
            <person name="Vaishampayan P."/>
        </authorList>
    </citation>
    <scope>NUCLEOTIDE SEQUENCE [LARGE SCALE GENOMIC DNA]</scope>
    <source>
        <strain evidence="8 9">L5</strain>
    </source>
</reference>
<keyword evidence="4" id="KW-0460">Magnesium</keyword>
<dbReference type="SUPFAM" id="SSF50249">
    <property type="entry name" value="Nucleic acid-binding proteins"/>
    <property type="match status" value="1"/>
</dbReference>
<evidence type="ECO:0000256" key="2">
    <source>
        <dbReference type="ARBA" id="ARBA00022723"/>
    </source>
</evidence>
<dbReference type="CDD" id="cd04453">
    <property type="entry name" value="S1_RNase_E"/>
    <property type="match status" value="1"/>
</dbReference>
<keyword evidence="2" id="KW-0479">Metal-binding</keyword>
<evidence type="ECO:0000256" key="5">
    <source>
        <dbReference type="ARBA" id="ARBA00022884"/>
    </source>
</evidence>
<proteinExistence type="predicted"/>
<gene>
    <name evidence="8" type="ORF">ELQ35_14570</name>
</gene>
<keyword evidence="6" id="KW-0175">Coiled coil</keyword>
<dbReference type="AlphaFoldDB" id="A0A433HHF6"/>
<dbReference type="NCBIfam" id="TIGR00757">
    <property type="entry name" value="RNaseEG"/>
    <property type="match status" value="1"/>
</dbReference>
<feature type="domain" description="S1 motif" evidence="7">
    <location>
        <begin position="38"/>
        <end position="121"/>
    </location>
</feature>
<evidence type="ECO:0000256" key="1">
    <source>
        <dbReference type="ARBA" id="ARBA00001946"/>
    </source>
</evidence>
<dbReference type="GO" id="GO:0004540">
    <property type="term" value="F:RNA nuclease activity"/>
    <property type="evidence" value="ECO:0007669"/>
    <property type="project" value="InterPro"/>
</dbReference>
<protein>
    <submittedName>
        <fullName evidence="8">Rne/Rng family ribonuclease</fullName>
    </submittedName>
</protein>
<evidence type="ECO:0000259" key="7">
    <source>
        <dbReference type="PROSITE" id="PS50126"/>
    </source>
</evidence>
<accession>A0A433HHF6</accession>
<dbReference type="GO" id="GO:0046872">
    <property type="term" value="F:metal ion binding"/>
    <property type="evidence" value="ECO:0007669"/>
    <property type="project" value="UniProtKB-KW"/>
</dbReference>
<dbReference type="PROSITE" id="PS50126">
    <property type="entry name" value="S1"/>
    <property type="match status" value="1"/>
</dbReference>
<evidence type="ECO:0000313" key="9">
    <source>
        <dbReference type="Proteomes" id="UP000267430"/>
    </source>
</evidence>
<dbReference type="InterPro" id="IPR019307">
    <property type="entry name" value="RNA-bd_AU-1/RNase_E/G"/>
</dbReference>
<dbReference type="SMART" id="SM00316">
    <property type="entry name" value="S1"/>
    <property type="match status" value="1"/>
</dbReference>
<evidence type="ECO:0000256" key="4">
    <source>
        <dbReference type="ARBA" id="ARBA00022842"/>
    </source>
</evidence>
<feature type="coiled-coil region" evidence="6">
    <location>
        <begin position="172"/>
        <end position="199"/>
    </location>
</feature>
<dbReference type="OrthoDB" id="9804278at2"/>
<evidence type="ECO:0000313" key="8">
    <source>
        <dbReference type="EMBL" id="RUQ27758.1"/>
    </source>
</evidence>
<dbReference type="GO" id="GO:0003723">
    <property type="term" value="F:RNA binding"/>
    <property type="evidence" value="ECO:0007669"/>
    <property type="project" value="UniProtKB-KW"/>
</dbReference>
<dbReference type="PANTHER" id="PTHR30001:SF0">
    <property type="entry name" value="RIBONUCLEASE G"/>
    <property type="match status" value="1"/>
</dbReference>
<evidence type="ECO:0000256" key="6">
    <source>
        <dbReference type="SAM" id="Coils"/>
    </source>
</evidence>
<organism evidence="8 9">
    <name type="scientific">Peribacillus cavernae</name>
    <dbReference type="NCBI Taxonomy" id="1674310"/>
    <lineage>
        <taxon>Bacteria</taxon>
        <taxon>Bacillati</taxon>
        <taxon>Bacillota</taxon>
        <taxon>Bacilli</taxon>
        <taxon>Bacillales</taxon>
        <taxon>Bacillaceae</taxon>
        <taxon>Peribacillus</taxon>
    </lineage>
</organism>
<dbReference type="InterPro" id="IPR004659">
    <property type="entry name" value="RNase_E/G"/>
</dbReference>
<comment type="caution">
    <text evidence="8">The sequence shown here is derived from an EMBL/GenBank/DDBJ whole genome shotgun (WGS) entry which is preliminary data.</text>
</comment>
<dbReference type="InterPro" id="IPR012340">
    <property type="entry name" value="NA-bd_OB-fold"/>
</dbReference>
<dbReference type="Gene3D" id="2.40.50.140">
    <property type="entry name" value="Nucleic acid-binding proteins"/>
    <property type="match status" value="1"/>
</dbReference>
<name>A0A433HHF6_9BACI</name>
<dbReference type="Gene3D" id="3.40.1260.20">
    <property type="entry name" value="Ribonuclease E, catalytic domain"/>
    <property type="match status" value="1"/>
</dbReference>
<comment type="cofactor">
    <cofactor evidence="1">
        <name>Mg(2+)</name>
        <dbReference type="ChEBI" id="CHEBI:18420"/>
    </cofactor>
</comment>
<evidence type="ECO:0000256" key="3">
    <source>
        <dbReference type="ARBA" id="ARBA00022801"/>
    </source>
</evidence>
<dbReference type="GO" id="GO:0016787">
    <property type="term" value="F:hydrolase activity"/>
    <property type="evidence" value="ECO:0007669"/>
    <property type="project" value="UniProtKB-KW"/>
</dbReference>
<dbReference type="GO" id="GO:0005737">
    <property type="term" value="C:cytoplasm"/>
    <property type="evidence" value="ECO:0007669"/>
    <property type="project" value="TreeGrafter"/>
</dbReference>